<dbReference type="EMBL" id="UYSU01039737">
    <property type="protein sequence ID" value="VDM01638.1"/>
    <property type="molecule type" value="Genomic_DNA"/>
</dbReference>
<evidence type="ECO:0000256" key="1">
    <source>
        <dbReference type="SAM" id="Phobius"/>
    </source>
</evidence>
<accession>A0A3P7ER17</accession>
<dbReference type="Proteomes" id="UP000275846">
    <property type="component" value="Unassembled WGS sequence"/>
</dbReference>
<keyword evidence="1" id="KW-0812">Transmembrane</keyword>
<dbReference type="InterPro" id="IPR052728">
    <property type="entry name" value="O2_lipid_transport_reg"/>
</dbReference>
<evidence type="ECO:0008006" key="4">
    <source>
        <dbReference type="Google" id="ProtNLM"/>
    </source>
</evidence>
<sequence>MVASGIGSVAYSTLLYKMPPSFLGALTPGFFVFYVRPYNRWGPYAIGLFTGWLLLTPCVKVKTWVQKDWKRGLFVSTLGFSLALLIMLTAIYYLYGELSGSASPITVQQSAAYNALIRVVWSIALAIIVMLCANGLAGPINAFLSWDLFVKFGRITFGVYLVHPIVLLVLFGSALQPAIIENLSMVRSHFLKLKKNCQLHWLPGPICECQFCTLTGHRKSTTGVCEMLLSLHLREKLIQRETITPHNPYPFTLILKRNVFNNAPNLPNNLTQQTGKASGRHWDGIEFAAVK</sequence>
<protein>
    <recommendedName>
        <fullName evidence="4">Nose resistant to fluoxetine protein 6</fullName>
    </recommendedName>
</protein>
<keyword evidence="1" id="KW-1133">Transmembrane helix</keyword>
<name>A0A3P7ER17_SCHSO</name>
<keyword evidence="3" id="KW-1185">Reference proteome</keyword>
<dbReference type="OrthoDB" id="207378at2759"/>
<keyword evidence="1" id="KW-0472">Membrane</keyword>
<reference evidence="2 3" key="1">
    <citation type="submission" date="2018-11" db="EMBL/GenBank/DDBJ databases">
        <authorList>
            <consortium name="Pathogen Informatics"/>
        </authorList>
    </citation>
    <scope>NUCLEOTIDE SEQUENCE [LARGE SCALE GENOMIC DNA]</scope>
    <source>
        <strain evidence="2 3">NST_G2</strain>
    </source>
</reference>
<feature type="transmembrane region" description="Helical" evidence="1">
    <location>
        <begin position="73"/>
        <end position="95"/>
    </location>
</feature>
<dbReference type="AlphaFoldDB" id="A0A3P7ER17"/>
<proteinExistence type="predicted"/>
<dbReference type="PANTHER" id="PTHR11161">
    <property type="entry name" value="O-ACYLTRANSFERASE"/>
    <property type="match status" value="1"/>
</dbReference>
<feature type="transmembrane region" description="Helical" evidence="1">
    <location>
        <begin position="157"/>
        <end position="175"/>
    </location>
</feature>
<evidence type="ECO:0000313" key="3">
    <source>
        <dbReference type="Proteomes" id="UP000275846"/>
    </source>
</evidence>
<evidence type="ECO:0000313" key="2">
    <source>
        <dbReference type="EMBL" id="VDM01638.1"/>
    </source>
</evidence>
<feature type="transmembrane region" description="Helical" evidence="1">
    <location>
        <begin position="115"/>
        <end position="136"/>
    </location>
</feature>
<gene>
    <name evidence="2" type="ORF">SSLN_LOCUS15252</name>
</gene>
<feature type="transmembrane region" description="Helical" evidence="1">
    <location>
        <begin position="41"/>
        <end position="61"/>
    </location>
</feature>
<feature type="transmembrane region" description="Helical" evidence="1">
    <location>
        <begin position="14"/>
        <end position="35"/>
    </location>
</feature>
<organism evidence="2 3">
    <name type="scientific">Schistocephalus solidus</name>
    <name type="common">Tapeworm</name>
    <dbReference type="NCBI Taxonomy" id="70667"/>
    <lineage>
        <taxon>Eukaryota</taxon>
        <taxon>Metazoa</taxon>
        <taxon>Spiralia</taxon>
        <taxon>Lophotrochozoa</taxon>
        <taxon>Platyhelminthes</taxon>
        <taxon>Cestoda</taxon>
        <taxon>Eucestoda</taxon>
        <taxon>Diphyllobothriidea</taxon>
        <taxon>Diphyllobothriidae</taxon>
        <taxon>Schistocephalus</taxon>
    </lineage>
</organism>
<dbReference type="PANTHER" id="PTHR11161:SF0">
    <property type="entry name" value="O-ACYLTRANSFERASE LIKE PROTEIN"/>
    <property type="match status" value="1"/>
</dbReference>